<comment type="pathway">
    <text evidence="2">Carbohydrate acid metabolism; 2-dehydro-3-deoxy-D-gluconate degradation; D-glyceraldehyde 3-phosphate and pyruvate from 2-dehydro-3-deoxy-D-gluconate: step 2/2.</text>
</comment>
<comment type="similarity">
    <text evidence="3">Belongs to the KHG/KDPG aldolase family.</text>
</comment>
<dbReference type="PROSITE" id="PS00160">
    <property type="entry name" value="ALDOLASE_KDPG_KHG_2"/>
    <property type="match status" value="1"/>
</dbReference>
<name>W0R9X7_9BACT</name>
<dbReference type="InterPro" id="IPR031337">
    <property type="entry name" value="KDPG/KHG_AS_1"/>
</dbReference>
<evidence type="ECO:0000313" key="9">
    <source>
        <dbReference type="EMBL" id="AHG87914.1"/>
    </source>
</evidence>
<evidence type="ECO:0000256" key="7">
    <source>
        <dbReference type="ARBA" id="ARBA00023270"/>
    </source>
</evidence>
<evidence type="ECO:0000313" key="10">
    <source>
        <dbReference type="Proteomes" id="UP000019151"/>
    </source>
</evidence>
<evidence type="ECO:0000256" key="3">
    <source>
        <dbReference type="ARBA" id="ARBA00006906"/>
    </source>
</evidence>
<dbReference type="HOGENOM" id="CLU_077795_1_1_0"/>
<dbReference type="Gene3D" id="3.20.20.70">
    <property type="entry name" value="Aldolase class I"/>
    <property type="match status" value="1"/>
</dbReference>
<dbReference type="NCBIfam" id="NF004325">
    <property type="entry name" value="PRK05718.1"/>
    <property type="match status" value="1"/>
</dbReference>
<dbReference type="PROSITE" id="PS00159">
    <property type="entry name" value="ALDOLASE_KDPG_KHG_1"/>
    <property type="match status" value="1"/>
</dbReference>
<reference evidence="9 10" key="1">
    <citation type="journal article" date="2014" name="Genome Announc.">
        <title>Genome Sequence and Methylome of Soil Bacterium Gemmatirosa kalamazoonensis KBS708T, a Member of the Rarely Cultivated Gemmatimonadetes Phylum.</title>
        <authorList>
            <person name="Debruyn J.M."/>
            <person name="Radosevich M."/>
            <person name="Wommack K.E."/>
            <person name="Polson S.W."/>
            <person name="Hauser L.J."/>
            <person name="Fawaz M.N."/>
            <person name="Korlach J."/>
            <person name="Tsai Y.C."/>
        </authorList>
    </citation>
    <scope>NUCLEOTIDE SEQUENCE [LARGE SCALE GENOMIC DNA]</scope>
    <source>
        <strain evidence="9 10">KBS708</strain>
    </source>
</reference>
<dbReference type="eggNOG" id="COG0800">
    <property type="taxonomic scope" value="Bacteria"/>
</dbReference>
<dbReference type="PANTHER" id="PTHR30246">
    <property type="entry name" value="2-KETO-3-DEOXY-6-PHOSPHOGLUCONATE ALDOLASE"/>
    <property type="match status" value="1"/>
</dbReference>
<comment type="subunit">
    <text evidence="4">Homotrimer.</text>
</comment>
<dbReference type="InterPro" id="IPR013785">
    <property type="entry name" value="Aldolase_TIM"/>
</dbReference>
<dbReference type="FunCoup" id="W0R9X7">
    <property type="interactions" value="210"/>
</dbReference>
<evidence type="ECO:0000256" key="2">
    <source>
        <dbReference type="ARBA" id="ARBA00004736"/>
    </source>
</evidence>
<sequence>MNHLRTTNTSNETLRTMATTLASTDATVLARLRQTKIVPVIVINDAEDAVPLAAALTEGGLACAEVTFRTKAAGEALRRICAENPDMLAGAGTVLTPQQAADAKAAGAHFIVAPGFSPAVVDYCLEHDIPVYPGVCTPTDVEAALAKGLKTLKFFPAEPAGGVNYLKAISAPYNMVEFMPTGGINASNIGAYLAMKNVVACGGSWMAPNDWIAAKAFDRIREATRQAVEVVR</sequence>
<evidence type="ECO:0000256" key="8">
    <source>
        <dbReference type="ARBA" id="ARBA00023277"/>
    </source>
</evidence>
<dbReference type="EC" id="4.1.2.14" evidence="5"/>
<keyword evidence="10" id="KW-1185">Reference proteome</keyword>
<dbReference type="PANTHER" id="PTHR30246:SF1">
    <property type="entry name" value="2-DEHYDRO-3-DEOXY-6-PHOSPHOGALACTONATE ALDOLASE-RELATED"/>
    <property type="match status" value="1"/>
</dbReference>
<evidence type="ECO:0000256" key="5">
    <source>
        <dbReference type="ARBA" id="ARBA00013063"/>
    </source>
</evidence>
<dbReference type="Proteomes" id="UP000019151">
    <property type="component" value="Chromosome"/>
</dbReference>
<organism evidence="9 10">
    <name type="scientific">Gemmatirosa kalamazoonensis</name>
    <dbReference type="NCBI Taxonomy" id="861299"/>
    <lineage>
        <taxon>Bacteria</taxon>
        <taxon>Pseudomonadati</taxon>
        <taxon>Gemmatimonadota</taxon>
        <taxon>Gemmatimonadia</taxon>
        <taxon>Gemmatimonadales</taxon>
        <taxon>Gemmatimonadaceae</taxon>
        <taxon>Gemmatirosa</taxon>
    </lineage>
</organism>
<accession>W0R9X7</accession>
<dbReference type="GO" id="GO:0008675">
    <property type="term" value="F:2-dehydro-3-deoxy-phosphogluconate aldolase activity"/>
    <property type="evidence" value="ECO:0007669"/>
    <property type="project" value="UniProtKB-EC"/>
</dbReference>
<dbReference type="InterPro" id="IPR031338">
    <property type="entry name" value="KDPG/KHG_AS_2"/>
</dbReference>
<protein>
    <recommendedName>
        <fullName evidence="5">2-dehydro-3-deoxy-phosphogluconate aldolase</fullName>
        <ecNumber evidence="5">4.1.2.14</ecNumber>
    </recommendedName>
</protein>
<evidence type="ECO:0000256" key="6">
    <source>
        <dbReference type="ARBA" id="ARBA00023239"/>
    </source>
</evidence>
<proteinExistence type="inferred from homology"/>
<dbReference type="InterPro" id="IPR000887">
    <property type="entry name" value="Aldlse_KDPG_KHG"/>
</dbReference>
<dbReference type="Pfam" id="PF01081">
    <property type="entry name" value="Aldolase"/>
    <property type="match status" value="1"/>
</dbReference>
<dbReference type="AlphaFoldDB" id="W0R9X7"/>
<evidence type="ECO:0000256" key="1">
    <source>
        <dbReference type="ARBA" id="ARBA00000654"/>
    </source>
</evidence>
<comment type="catalytic activity">
    <reaction evidence="1">
        <text>2-dehydro-3-deoxy-6-phospho-D-gluconate = D-glyceraldehyde 3-phosphate + pyruvate</text>
        <dbReference type="Rhea" id="RHEA:17089"/>
        <dbReference type="ChEBI" id="CHEBI:15361"/>
        <dbReference type="ChEBI" id="CHEBI:57569"/>
        <dbReference type="ChEBI" id="CHEBI:59776"/>
        <dbReference type="EC" id="4.1.2.14"/>
    </reaction>
</comment>
<dbReference type="CDD" id="cd00452">
    <property type="entry name" value="KDPG_aldolase"/>
    <property type="match status" value="1"/>
</dbReference>
<keyword evidence="7" id="KW-0704">Schiff base</keyword>
<dbReference type="PATRIC" id="fig|861299.3.peg.386"/>
<dbReference type="KEGG" id="gba:J421_0377"/>
<keyword evidence="8" id="KW-0119">Carbohydrate metabolism</keyword>
<gene>
    <name evidence="9" type="ORF">J421_0377</name>
</gene>
<evidence type="ECO:0000256" key="4">
    <source>
        <dbReference type="ARBA" id="ARBA00011233"/>
    </source>
</evidence>
<dbReference type="EMBL" id="CP007128">
    <property type="protein sequence ID" value="AHG87914.1"/>
    <property type="molecule type" value="Genomic_DNA"/>
</dbReference>
<dbReference type="STRING" id="861299.J421_0377"/>
<dbReference type="NCBIfam" id="TIGR01182">
    <property type="entry name" value="eda"/>
    <property type="match status" value="1"/>
</dbReference>
<dbReference type="SUPFAM" id="SSF51569">
    <property type="entry name" value="Aldolase"/>
    <property type="match status" value="1"/>
</dbReference>
<dbReference type="InParanoid" id="W0R9X7"/>
<keyword evidence="6" id="KW-0456">Lyase</keyword>